<dbReference type="EMBL" id="JACIDY010000004">
    <property type="protein sequence ID" value="MBB3940366.1"/>
    <property type="molecule type" value="Genomic_DNA"/>
</dbReference>
<keyword evidence="2" id="KW-1185">Reference proteome</keyword>
<name>A0A7W6FYL2_9SPHN</name>
<evidence type="ECO:0000313" key="1">
    <source>
        <dbReference type="EMBL" id="MBB3940366.1"/>
    </source>
</evidence>
<organism evidence="1 2">
    <name type="scientific">Novosphingobium fluoreni</name>
    <dbReference type="NCBI Taxonomy" id="1391222"/>
    <lineage>
        <taxon>Bacteria</taxon>
        <taxon>Pseudomonadati</taxon>
        <taxon>Pseudomonadota</taxon>
        <taxon>Alphaproteobacteria</taxon>
        <taxon>Sphingomonadales</taxon>
        <taxon>Sphingomonadaceae</taxon>
        <taxon>Novosphingobium</taxon>
    </lineage>
</organism>
<accession>A0A7W6FYL2</accession>
<sequence>MIEDLPMKVATSDRAEVQFVLDRRAQLVERFTKVVVAEVIKTGGFSGGFQKTLRFEGPSRFGGISQPLVRGSQTFWYLGAGKRLSDWRQGIKFSACCFQHSRSPLKAILGDLCGAGQAAAEVSQGRRIVR</sequence>
<evidence type="ECO:0000313" key="2">
    <source>
        <dbReference type="Proteomes" id="UP000561459"/>
    </source>
</evidence>
<dbReference type="RefSeq" id="WP_183616989.1">
    <property type="nucleotide sequence ID" value="NZ_JACIDY010000004.1"/>
</dbReference>
<protein>
    <submittedName>
        <fullName evidence="1">Uncharacterized protein</fullName>
    </submittedName>
</protein>
<gene>
    <name evidence="1" type="ORF">GGR39_002023</name>
</gene>
<comment type="caution">
    <text evidence="1">The sequence shown here is derived from an EMBL/GenBank/DDBJ whole genome shotgun (WGS) entry which is preliminary data.</text>
</comment>
<dbReference type="AlphaFoldDB" id="A0A7W6FYL2"/>
<proteinExistence type="predicted"/>
<reference evidence="1 2" key="1">
    <citation type="submission" date="2020-08" db="EMBL/GenBank/DDBJ databases">
        <title>Genomic Encyclopedia of Type Strains, Phase IV (KMG-IV): sequencing the most valuable type-strain genomes for metagenomic binning, comparative biology and taxonomic classification.</title>
        <authorList>
            <person name="Goeker M."/>
        </authorList>
    </citation>
    <scope>NUCLEOTIDE SEQUENCE [LARGE SCALE GENOMIC DNA]</scope>
    <source>
        <strain evidence="1 2">DSM 27568</strain>
    </source>
</reference>
<dbReference type="Proteomes" id="UP000561459">
    <property type="component" value="Unassembled WGS sequence"/>
</dbReference>